<evidence type="ECO:0000313" key="1">
    <source>
        <dbReference type="EMBL" id="MBS2961779.1"/>
    </source>
</evidence>
<dbReference type="InterPro" id="IPR032716">
    <property type="entry name" value="ACC_epsilon"/>
</dbReference>
<dbReference type="Proteomes" id="UP000677913">
    <property type="component" value="Unassembled WGS sequence"/>
</dbReference>
<dbReference type="GO" id="GO:0004658">
    <property type="term" value="F:propionyl-CoA carboxylase activity"/>
    <property type="evidence" value="ECO:0007669"/>
    <property type="project" value="InterPro"/>
</dbReference>
<gene>
    <name evidence="1" type="ORF">KGA66_01875</name>
</gene>
<dbReference type="Pfam" id="PF13822">
    <property type="entry name" value="ACC_epsilon"/>
    <property type="match status" value="1"/>
</dbReference>
<sequence length="86" mass="8588">MTATNGTSEADVDDGAATAVTLEIVRGEPTAQEIAALVAVLSVQAAAAGAGPLAPPRRSGWTDYAARIQAPSAPSPGGWRASAFPR</sequence>
<dbReference type="AlphaFoldDB" id="A0A8J8BCH4"/>
<dbReference type="GO" id="GO:0003989">
    <property type="term" value="F:acetyl-CoA carboxylase activity"/>
    <property type="evidence" value="ECO:0007669"/>
    <property type="project" value="InterPro"/>
</dbReference>
<organism evidence="1 2">
    <name type="scientific">Actinocrinis puniceicyclus</name>
    <dbReference type="NCBI Taxonomy" id="977794"/>
    <lineage>
        <taxon>Bacteria</taxon>
        <taxon>Bacillati</taxon>
        <taxon>Actinomycetota</taxon>
        <taxon>Actinomycetes</taxon>
        <taxon>Catenulisporales</taxon>
        <taxon>Actinospicaceae</taxon>
        <taxon>Actinocrinis</taxon>
    </lineage>
</organism>
<evidence type="ECO:0000313" key="2">
    <source>
        <dbReference type="Proteomes" id="UP000677913"/>
    </source>
</evidence>
<proteinExistence type="predicted"/>
<dbReference type="EMBL" id="JAGSXH010000003">
    <property type="protein sequence ID" value="MBS2961779.1"/>
    <property type="molecule type" value="Genomic_DNA"/>
</dbReference>
<dbReference type="RefSeq" id="WP_211463761.1">
    <property type="nucleotide sequence ID" value="NZ_JAGSXH010000003.1"/>
</dbReference>
<name>A0A8J8BCH4_9ACTN</name>
<protein>
    <submittedName>
        <fullName evidence="1">Acyl-CoA carboxylase subunit epsilon</fullName>
    </submittedName>
</protein>
<reference evidence="1" key="1">
    <citation type="submission" date="2021-04" db="EMBL/GenBank/DDBJ databases">
        <title>Genome based classification of Actinospica acidithermotolerans sp. nov., an actinobacterium isolated from an Indonesian hot spring.</title>
        <authorList>
            <person name="Kusuma A.B."/>
            <person name="Putra K.E."/>
            <person name="Nafisah S."/>
            <person name="Loh J."/>
            <person name="Nouioui I."/>
            <person name="Goodfellow M."/>
        </authorList>
    </citation>
    <scope>NUCLEOTIDE SEQUENCE</scope>
    <source>
        <strain evidence="1">DSM 45618</strain>
    </source>
</reference>
<accession>A0A8J8BCH4</accession>
<comment type="caution">
    <text evidence="1">The sequence shown here is derived from an EMBL/GenBank/DDBJ whole genome shotgun (WGS) entry which is preliminary data.</text>
</comment>
<keyword evidence="2" id="KW-1185">Reference proteome</keyword>